<dbReference type="InterPro" id="IPR036412">
    <property type="entry name" value="HAD-like_sf"/>
</dbReference>
<dbReference type="EMBL" id="JWZT01004769">
    <property type="protein sequence ID" value="KII63144.1"/>
    <property type="molecule type" value="Genomic_DNA"/>
</dbReference>
<dbReference type="Gene3D" id="3.40.50.1000">
    <property type="entry name" value="HAD superfamily/HAD-like"/>
    <property type="match status" value="1"/>
</dbReference>
<evidence type="ECO:0000313" key="6">
    <source>
        <dbReference type="EMBL" id="KII63144.1"/>
    </source>
</evidence>
<dbReference type="GO" id="GO:0046872">
    <property type="term" value="F:metal ion binding"/>
    <property type="evidence" value="ECO:0007669"/>
    <property type="project" value="UniProtKB-KW"/>
</dbReference>
<keyword evidence="3" id="KW-0460">Magnesium</keyword>
<comment type="subcellular location">
    <subcellularLocation>
        <location evidence="1">Membrane</location>
        <topology evidence="1">Multi-pass membrane protein</topology>
    </subcellularLocation>
</comment>
<dbReference type="GO" id="GO:0140326">
    <property type="term" value="F:ATPase-coupled intramembrane lipid transporter activity"/>
    <property type="evidence" value="ECO:0007669"/>
    <property type="project" value="TreeGrafter"/>
</dbReference>
<feature type="transmembrane region" description="Helical" evidence="4">
    <location>
        <begin position="117"/>
        <end position="135"/>
    </location>
</feature>
<accession>A0A0C2MFL4</accession>
<dbReference type="PANTHER" id="PTHR24092:SF175">
    <property type="entry name" value="PHOSPHOLIPID-TRANSPORTING ATPASE"/>
    <property type="match status" value="1"/>
</dbReference>
<dbReference type="GO" id="GO:0045332">
    <property type="term" value="P:phospholipid translocation"/>
    <property type="evidence" value="ECO:0007669"/>
    <property type="project" value="TreeGrafter"/>
</dbReference>
<gene>
    <name evidence="6" type="ORF">RF11_11629</name>
</gene>
<keyword evidence="4" id="KW-1133">Transmembrane helix</keyword>
<dbReference type="GO" id="GO:0005886">
    <property type="term" value="C:plasma membrane"/>
    <property type="evidence" value="ECO:0007669"/>
    <property type="project" value="TreeGrafter"/>
</dbReference>
<evidence type="ECO:0000256" key="4">
    <source>
        <dbReference type="SAM" id="Phobius"/>
    </source>
</evidence>
<evidence type="ECO:0000259" key="5">
    <source>
        <dbReference type="Pfam" id="PF16212"/>
    </source>
</evidence>
<dbReference type="PANTHER" id="PTHR24092">
    <property type="entry name" value="PROBABLE PHOSPHOLIPID-TRANSPORTING ATPASE"/>
    <property type="match status" value="1"/>
</dbReference>
<name>A0A0C2MFL4_THEKT</name>
<feature type="transmembrane region" description="Helical" evidence="4">
    <location>
        <begin position="80"/>
        <end position="97"/>
    </location>
</feature>
<keyword evidence="7" id="KW-1185">Reference proteome</keyword>
<keyword evidence="4" id="KW-0812">Transmembrane</keyword>
<keyword evidence="2" id="KW-0479">Metal-binding</keyword>
<dbReference type="Proteomes" id="UP000031668">
    <property type="component" value="Unassembled WGS sequence"/>
</dbReference>
<dbReference type="SUPFAM" id="SSF56784">
    <property type="entry name" value="HAD-like"/>
    <property type="match status" value="1"/>
</dbReference>
<evidence type="ECO:0000256" key="3">
    <source>
        <dbReference type="ARBA" id="ARBA00022842"/>
    </source>
</evidence>
<evidence type="ECO:0000313" key="7">
    <source>
        <dbReference type="Proteomes" id="UP000031668"/>
    </source>
</evidence>
<dbReference type="Pfam" id="PF16212">
    <property type="entry name" value="PhoLip_ATPase_C"/>
    <property type="match status" value="1"/>
</dbReference>
<reference evidence="6 7" key="1">
    <citation type="journal article" date="2014" name="Genome Biol. Evol.">
        <title>The genome of the myxosporean Thelohanellus kitauei shows adaptations to nutrient acquisition within its fish host.</title>
        <authorList>
            <person name="Yang Y."/>
            <person name="Xiong J."/>
            <person name="Zhou Z."/>
            <person name="Huo F."/>
            <person name="Miao W."/>
            <person name="Ran C."/>
            <person name="Liu Y."/>
            <person name="Zhang J."/>
            <person name="Feng J."/>
            <person name="Wang M."/>
            <person name="Wang M."/>
            <person name="Wang L."/>
            <person name="Yao B."/>
        </authorList>
    </citation>
    <scope>NUCLEOTIDE SEQUENCE [LARGE SCALE GENOMIC DNA]</scope>
    <source>
        <strain evidence="6">Wuqing</strain>
    </source>
</reference>
<comment type="caution">
    <text evidence="6">The sequence shown here is derived from an EMBL/GenBank/DDBJ whole genome shotgun (WGS) entry which is preliminary data.</text>
</comment>
<evidence type="ECO:0000256" key="2">
    <source>
        <dbReference type="ARBA" id="ARBA00022723"/>
    </source>
</evidence>
<sequence>MPPPVTLAIGDGANDCSMIQEAHVGVGIIGREGRQAAYCSDYSFLHFRFLKKLLLFHGFNAYNRIAYTILYFFYKVRCVFTQNLIFVVAMFLFVWHADLSPSVSHLTTQPLFSGTEITMYNTLVTSYPVLAYGVLEQIHTKRVLMTQPGIYRYAFVNV</sequence>
<keyword evidence="4" id="KW-0472">Membrane</keyword>
<protein>
    <submittedName>
        <fullName evidence="6">Putative phospholipid-transporting ATPase IF</fullName>
    </submittedName>
</protein>
<feature type="transmembrane region" description="Helical" evidence="4">
    <location>
        <begin position="53"/>
        <end position="73"/>
    </location>
</feature>
<dbReference type="InterPro" id="IPR023214">
    <property type="entry name" value="HAD_sf"/>
</dbReference>
<dbReference type="OrthoDB" id="377733at2759"/>
<feature type="domain" description="P-type ATPase C-terminal" evidence="5">
    <location>
        <begin position="38"/>
        <end position="153"/>
    </location>
</feature>
<dbReference type="AlphaFoldDB" id="A0A0C2MFL4"/>
<dbReference type="InterPro" id="IPR032630">
    <property type="entry name" value="P_typ_ATPase_c"/>
</dbReference>
<organism evidence="6 7">
    <name type="scientific">Thelohanellus kitauei</name>
    <name type="common">Myxosporean</name>
    <dbReference type="NCBI Taxonomy" id="669202"/>
    <lineage>
        <taxon>Eukaryota</taxon>
        <taxon>Metazoa</taxon>
        <taxon>Cnidaria</taxon>
        <taxon>Myxozoa</taxon>
        <taxon>Myxosporea</taxon>
        <taxon>Bivalvulida</taxon>
        <taxon>Platysporina</taxon>
        <taxon>Myxobolidae</taxon>
        <taxon>Thelohanellus</taxon>
    </lineage>
</organism>
<evidence type="ECO:0000256" key="1">
    <source>
        <dbReference type="ARBA" id="ARBA00004141"/>
    </source>
</evidence>
<proteinExistence type="predicted"/>
<dbReference type="GO" id="GO:0005783">
    <property type="term" value="C:endoplasmic reticulum"/>
    <property type="evidence" value="ECO:0007669"/>
    <property type="project" value="TreeGrafter"/>
</dbReference>